<dbReference type="EC" id="2.1.1.-" evidence="4"/>
<dbReference type="GO" id="GO:0003677">
    <property type="term" value="F:DNA binding"/>
    <property type="evidence" value="ECO:0007669"/>
    <property type="project" value="InterPro"/>
</dbReference>
<comment type="similarity">
    <text evidence="4">Belongs to the N(4)/N(6)-methyltransferase family.</text>
</comment>
<organism evidence="6 7">
    <name type="scientific">Thalassospira lohafexi</name>
    <dbReference type="NCBI Taxonomy" id="744227"/>
    <lineage>
        <taxon>Bacteria</taxon>
        <taxon>Pseudomonadati</taxon>
        <taxon>Pseudomonadota</taxon>
        <taxon>Alphaproteobacteria</taxon>
        <taxon>Rhodospirillales</taxon>
        <taxon>Thalassospiraceae</taxon>
        <taxon>Thalassospira</taxon>
    </lineage>
</organism>
<keyword evidence="2" id="KW-0808">Transferase</keyword>
<dbReference type="GO" id="GO:0032259">
    <property type="term" value="P:methylation"/>
    <property type="evidence" value="ECO:0007669"/>
    <property type="project" value="UniProtKB-KW"/>
</dbReference>
<dbReference type="AlphaFoldDB" id="A0A2N3L0R3"/>
<name>A0A2N3L0R3_9PROT</name>
<evidence type="ECO:0000256" key="4">
    <source>
        <dbReference type="RuleBase" id="RU362026"/>
    </source>
</evidence>
<evidence type="ECO:0000313" key="6">
    <source>
        <dbReference type="EMBL" id="PKR56391.1"/>
    </source>
</evidence>
<evidence type="ECO:0000259" key="5">
    <source>
        <dbReference type="Pfam" id="PF01555"/>
    </source>
</evidence>
<evidence type="ECO:0000256" key="3">
    <source>
        <dbReference type="ARBA" id="ARBA00047942"/>
    </source>
</evidence>
<dbReference type="PRINTS" id="PR00508">
    <property type="entry name" value="S21N4MTFRASE"/>
</dbReference>
<dbReference type="InterPro" id="IPR001091">
    <property type="entry name" value="RM_Methyltransferase"/>
</dbReference>
<proteinExistence type="inferred from homology"/>
<comment type="caution">
    <text evidence="6">The sequence shown here is derived from an EMBL/GenBank/DDBJ whole genome shotgun (WGS) entry which is preliminary data.</text>
</comment>
<dbReference type="GO" id="GO:0008170">
    <property type="term" value="F:N-methyltransferase activity"/>
    <property type="evidence" value="ECO:0007669"/>
    <property type="project" value="InterPro"/>
</dbReference>
<accession>A0A2N3L0R3</accession>
<evidence type="ECO:0000256" key="2">
    <source>
        <dbReference type="ARBA" id="ARBA00022679"/>
    </source>
</evidence>
<dbReference type="PANTHER" id="PTHR13370:SF3">
    <property type="entry name" value="TRNA (GUANINE(10)-N2)-METHYLTRANSFERASE HOMOLOG"/>
    <property type="match status" value="1"/>
</dbReference>
<dbReference type="EMBL" id="NXGX01000015">
    <property type="protein sequence ID" value="PKR56391.1"/>
    <property type="molecule type" value="Genomic_DNA"/>
</dbReference>
<dbReference type="InterPro" id="IPR002941">
    <property type="entry name" value="DNA_methylase_N4/N6"/>
</dbReference>
<sequence>MHQAKAKASQRKLRTDGKPEIQSLDFDAIDDIRDEVVSQCAAICSGWLLAFCSPEGVGRWANTINASDAKYKRACVWIKPDAAPQMNGQGPAMGAENFVVAWCGTGYAKWNAGGKRGVYTHCTNAKDRDRRHPTEKPWRLMAELINDFTNPDQLILDPFMGSGTTGVACVKQGRRFIGIEKSERYFDIACERISAAQREPDMFLSSKKTQVGLFDAEAAE</sequence>
<evidence type="ECO:0000256" key="1">
    <source>
        <dbReference type="ARBA" id="ARBA00022603"/>
    </source>
</evidence>
<feature type="domain" description="DNA methylase N-4/N-6" evidence="5">
    <location>
        <begin position="123"/>
        <end position="189"/>
    </location>
</feature>
<dbReference type="Pfam" id="PF01555">
    <property type="entry name" value="N6_N4_Mtase"/>
    <property type="match status" value="1"/>
</dbReference>
<dbReference type="SUPFAM" id="SSF53335">
    <property type="entry name" value="S-adenosyl-L-methionine-dependent methyltransferases"/>
    <property type="match status" value="1"/>
</dbReference>
<dbReference type="Proteomes" id="UP000233332">
    <property type="component" value="Unassembled WGS sequence"/>
</dbReference>
<keyword evidence="1" id="KW-0489">Methyltransferase</keyword>
<dbReference type="PANTHER" id="PTHR13370">
    <property type="entry name" value="RNA METHYLASE-RELATED"/>
    <property type="match status" value="1"/>
</dbReference>
<dbReference type="Gene3D" id="3.40.50.150">
    <property type="entry name" value="Vaccinia Virus protein VP39"/>
    <property type="match status" value="1"/>
</dbReference>
<comment type="catalytic activity">
    <reaction evidence="3">
        <text>a 2'-deoxyadenosine in DNA + S-adenosyl-L-methionine = an N(6)-methyl-2'-deoxyadenosine in DNA + S-adenosyl-L-homocysteine + H(+)</text>
        <dbReference type="Rhea" id="RHEA:15197"/>
        <dbReference type="Rhea" id="RHEA-COMP:12418"/>
        <dbReference type="Rhea" id="RHEA-COMP:12419"/>
        <dbReference type="ChEBI" id="CHEBI:15378"/>
        <dbReference type="ChEBI" id="CHEBI:57856"/>
        <dbReference type="ChEBI" id="CHEBI:59789"/>
        <dbReference type="ChEBI" id="CHEBI:90615"/>
        <dbReference type="ChEBI" id="CHEBI:90616"/>
        <dbReference type="EC" id="2.1.1.72"/>
    </reaction>
</comment>
<dbReference type="GO" id="GO:0009007">
    <property type="term" value="F:site-specific DNA-methyltransferase (adenine-specific) activity"/>
    <property type="evidence" value="ECO:0007669"/>
    <property type="project" value="UniProtKB-EC"/>
</dbReference>
<evidence type="ECO:0000313" key="7">
    <source>
        <dbReference type="Proteomes" id="UP000233332"/>
    </source>
</evidence>
<gene>
    <name evidence="6" type="ORF">COO92_21410</name>
</gene>
<dbReference type="InterPro" id="IPR029063">
    <property type="entry name" value="SAM-dependent_MTases_sf"/>
</dbReference>
<protein>
    <recommendedName>
        <fullName evidence="4">Methyltransferase</fullName>
        <ecNumber evidence="4">2.1.1.-</ecNumber>
    </recommendedName>
</protein>
<reference evidence="6 7" key="1">
    <citation type="submission" date="2017-09" db="EMBL/GenBank/DDBJ databases">
        <title>Biodiversity and function of Thalassospira species in the particle-attached aromatic-hydrocarbon-degrading consortia from the surface seawater of the China South Sea.</title>
        <authorList>
            <person name="Dong C."/>
            <person name="Lai Q."/>
            <person name="Shao Z."/>
        </authorList>
    </citation>
    <scope>NUCLEOTIDE SEQUENCE [LARGE SCALE GENOMIC DNA]</scope>
    <source>
        <strain evidence="6 7">139Z-12</strain>
    </source>
</reference>
<keyword evidence="7" id="KW-1185">Reference proteome</keyword>
<dbReference type="GO" id="GO:0005737">
    <property type="term" value="C:cytoplasm"/>
    <property type="evidence" value="ECO:0007669"/>
    <property type="project" value="TreeGrafter"/>
</dbReference>